<dbReference type="Gene3D" id="3.40.1180.10">
    <property type="entry name" value="Decaprenyl diphosphate synthase-like"/>
    <property type="match status" value="1"/>
</dbReference>
<dbReference type="SUPFAM" id="SSF64005">
    <property type="entry name" value="Undecaprenyl diphosphate synthase"/>
    <property type="match status" value="1"/>
</dbReference>
<sequence length="310" mass="35332">MYSSSLNILLNTLGSFPVLSYATGFVKDFIISIMKTAPVPRHVALIMDGNRTYAKNNNLPLKDGHNAGAESLIHVLDVCYRVGINTITIYAFSIENFNRSQAEVDTIFTLLRDKLSLLVQNETSFAQLNRVKIRIIGNKSLIPQDILTDLEQIETKSNLNDTIRVLNVCFPYTSRDEITHSMKTIVEMYKNHQIESKNDINMQTLHDAMYMGPDSPPLDLLIRTSGHTRLSDFMLWQCNQDCTIEFVKTLWPDFKFVGITCILFKWMYYKTLQLEEEERISKIPTKNNKVVTNILKELPPAPPFASVSGS</sequence>
<dbReference type="Proteomes" id="UP001497600">
    <property type="component" value="Chromosome H"/>
</dbReference>
<dbReference type="CDD" id="cd00475">
    <property type="entry name" value="Cis_IPPS"/>
    <property type="match status" value="1"/>
</dbReference>
<dbReference type="InterPro" id="IPR001441">
    <property type="entry name" value="UPP_synth-like"/>
</dbReference>
<dbReference type="EMBL" id="OZ004260">
    <property type="protein sequence ID" value="CAK7921683.1"/>
    <property type="molecule type" value="Genomic_DNA"/>
</dbReference>
<accession>A0ABP0ENT1</accession>
<comment type="similarity">
    <text evidence="2">Belongs to the UPP synthase family.</text>
</comment>
<evidence type="ECO:0000256" key="1">
    <source>
        <dbReference type="ARBA" id="ARBA00022679"/>
    </source>
</evidence>
<reference evidence="3 4" key="1">
    <citation type="submission" date="2024-01" db="EMBL/GenBank/DDBJ databases">
        <authorList>
            <consortium name="Genoscope - CEA"/>
            <person name="William W."/>
        </authorList>
    </citation>
    <scope>NUCLEOTIDE SEQUENCE [LARGE SCALE GENOMIC DNA]</scope>
    <source>
        <strain evidence="3 4">29B2s-10</strain>
    </source>
</reference>
<keyword evidence="4" id="KW-1185">Reference proteome</keyword>
<name>A0ABP0ENT1_9ASCO</name>
<keyword evidence="1 2" id="KW-0808">Transferase</keyword>
<dbReference type="HAMAP" id="MF_01139">
    <property type="entry name" value="ISPT"/>
    <property type="match status" value="1"/>
</dbReference>
<dbReference type="PANTHER" id="PTHR10291:SF2">
    <property type="entry name" value="DEHYDRODOLICHYL DIPHOSPHATE SYNTHASE COMPLEX SUBUNIT SRT1"/>
    <property type="match status" value="1"/>
</dbReference>
<gene>
    <name evidence="3" type="primary">RER2</name>
    <name evidence="3" type="ORF">CAAN4_H17150</name>
</gene>
<dbReference type="NCBIfam" id="TIGR00055">
    <property type="entry name" value="uppS"/>
    <property type="match status" value="1"/>
</dbReference>
<evidence type="ECO:0000313" key="4">
    <source>
        <dbReference type="Proteomes" id="UP001497600"/>
    </source>
</evidence>
<evidence type="ECO:0000313" key="3">
    <source>
        <dbReference type="EMBL" id="CAK7921683.1"/>
    </source>
</evidence>
<dbReference type="PROSITE" id="PS01066">
    <property type="entry name" value="UPP_SYNTHASE"/>
    <property type="match status" value="1"/>
</dbReference>
<dbReference type="EC" id="2.5.1.-" evidence="2"/>
<protein>
    <recommendedName>
        <fullName evidence="2">Alkyl transferase</fullName>
        <ecNumber evidence="2">2.5.1.-</ecNumber>
    </recommendedName>
</protein>
<dbReference type="InterPro" id="IPR036424">
    <property type="entry name" value="UPP_synth-like_sf"/>
</dbReference>
<proteinExistence type="inferred from homology"/>
<organism evidence="3 4">
    <name type="scientific">[Candida] anglica</name>
    <dbReference type="NCBI Taxonomy" id="148631"/>
    <lineage>
        <taxon>Eukaryota</taxon>
        <taxon>Fungi</taxon>
        <taxon>Dikarya</taxon>
        <taxon>Ascomycota</taxon>
        <taxon>Saccharomycotina</taxon>
        <taxon>Pichiomycetes</taxon>
        <taxon>Debaryomycetaceae</taxon>
        <taxon>Kurtzmaniella</taxon>
    </lineage>
</organism>
<evidence type="ECO:0000256" key="2">
    <source>
        <dbReference type="RuleBase" id="RU363018"/>
    </source>
</evidence>
<dbReference type="InterPro" id="IPR018520">
    <property type="entry name" value="UPP_synth-like_CS"/>
</dbReference>
<dbReference type="PANTHER" id="PTHR10291">
    <property type="entry name" value="DEHYDRODOLICHYL DIPHOSPHATE SYNTHASE FAMILY MEMBER"/>
    <property type="match status" value="1"/>
</dbReference>
<dbReference type="Pfam" id="PF01255">
    <property type="entry name" value="Prenyltransf"/>
    <property type="match status" value="1"/>
</dbReference>